<keyword evidence="3 5" id="KW-0067">ATP-binding</keyword>
<protein>
    <submittedName>
        <fullName evidence="5">Choline ABC transporter ATP-binding protein</fullName>
    </submittedName>
</protein>
<dbReference type="OrthoDB" id="9802264at2"/>
<sequence length="286" mass="32337">MIEHFNIKQLDLVFGKKINKAFQALDAGKSREEIQQELQQTVAVSNANFSVYKGEILVIMGLSGSGKSSLLRCLNGMNGRNIGKIRGQILFFDSNKNAKIDITQCPKSSLREIRKHQVSMVFQQFGLMPWRTVGENVAFPLEIQGIKHQERLKQVEEKLAIVGLEKWIDHYPHELSGGMQQRVGLARAFITQADVLLMDEPFSALDPLIRKQLKDEILDLQQKLKKTIVFVTHDFSEAIKIGSRIAIMDSGKILQIGQPQEIIENPACEIVKKFTEDIKASHVFLN</sequence>
<dbReference type="InterPro" id="IPR003593">
    <property type="entry name" value="AAA+_ATPase"/>
</dbReference>
<dbReference type="KEGG" id="sbf:JCM31447_18790"/>
<dbReference type="GO" id="GO:0005524">
    <property type="term" value="F:ATP binding"/>
    <property type="evidence" value="ECO:0007669"/>
    <property type="project" value="UniProtKB-KW"/>
</dbReference>
<dbReference type="InterPro" id="IPR003439">
    <property type="entry name" value="ABC_transporter-like_ATP-bd"/>
</dbReference>
<evidence type="ECO:0000256" key="2">
    <source>
        <dbReference type="ARBA" id="ARBA00022741"/>
    </source>
</evidence>
<dbReference type="GO" id="GO:0016887">
    <property type="term" value="F:ATP hydrolysis activity"/>
    <property type="evidence" value="ECO:0007669"/>
    <property type="project" value="InterPro"/>
</dbReference>
<evidence type="ECO:0000256" key="1">
    <source>
        <dbReference type="ARBA" id="ARBA00022448"/>
    </source>
</evidence>
<dbReference type="EMBL" id="AP019368">
    <property type="protein sequence ID" value="BBH53436.1"/>
    <property type="molecule type" value="Genomic_DNA"/>
</dbReference>
<organism evidence="5 6">
    <name type="scientific">Fluviispira sanaruensis</name>
    <dbReference type="NCBI Taxonomy" id="2493639"/>
    <lineage>
        <taxon>Bacteria</taxon>
        <taxon>Pseudomonadati</taxon>
        <taxon>Bdellovibrionota</taxon>
        <taxon>Oligoflexia</taxon>
        <taxon>Silvanigrellales</taxon>
        <taxon>Silvanigrellaceae</taxon>
        <taxon>Fluviispira</taxon>
    </lineage>
</organism>
<dbReference type="SUPFAM" id="SSF52540">
    <property type="entry name" value="P-loop containing nucleoside triphosphate hydrolases"/>
    <property type="match status" value="1"/>
</dbReference>
<dbReference type="Pfam" id="PF00005">
    <property type="entry name" value="ABC_tran"/>
    <property type="match status" value="1"/>
</dbReference>
<proteinExistence type="predicted"/>
<evidence type="ECO:0000313" key="5">
    <source>
        <dbReference type="EMBL" id="BBH53436.1"/>
    </source>
</evidence>
<dbReference type="InterPro" id="IPR027417">
    <property type="entry name" value="P-loop_NTPase"/>
</dbReference>
<dbReference type="InterPro" id="IPR017871">
    <property type="entry name" value="ABC_transporter-like_CS"/>
</dbReference>
<name>A0A4P2VJS6_FLUSA</name>
<keyword evidence="2" id="KW-0547">Nucleotide-binding</keyword>
<dbReference type="AlphaFoldDB" id="A0A4P2VJS6"/>
<dbReference type="SMART" id="SM00382">
    <property type="entry name" value="AAA"/>
    <property type="match status" value="1"/>
</dbReference>
<dbReference type="PROSITE" id="PS50893">
    <property type="entry name" value="ABC_TRANSPORTER_2"/>
    <property type="match status" value="1"/>
</dbReference>
<evidence type="ECO:0000256" key="3">
    <source>
        <dbReference type="ARBA" id="ARBA00022840"/>
    </source>
</evidence>
<dbReference type="InterPro" id="IPR051921">
    <property type="entry name" value="ABC_osmolyte_uptake_ATP-bind"/>
</dbReference>
<evidence type="ECO:0000313" key="6">
    <source>
        <dbReference type="Proteomes" id="UP000291236"/>
    </source>
</evidence>
<dbReference type="Proteomes" id="UP000291236">
    <property type="component" value="Chromosome"/>
</dbReference>
<dbReference type="RefSeq" id="WP_130609257.1">
    <property type="nucleotide sequence ID" value="NZ_AP019368.1"/>
</dbReference>
<dbReference type="FunFam" id="3.40.50.300:FF:000425">
    <property type="entry name" value="Probable ABC transporter, ATP-binding subunit"/>
    <property type="match status" value="1"/>
</dbReference>
<feature type="domain" description="ABC transporter" evidence="4">
    <location>
        <begin position="22"/>
        <end position="275"/>
    </location>
</feature>
<keyword evidence="6" id="KW-1185">Reference proteome</keyword>
<dbReference type="PANTHER" id="PTHR43869">
    <property type="entry name" value="GLYCINE BETAINE/PROLINE BETAINE TRANSPORT SYSTEM ATP-BINDING PROTEIN PROV"/>
    <property type="match status" value="1"/>
</dbReference>
<keyword evidence="1" id="KW-0813">Transport</keyword>
<dbReference type="Gene3D" id="3.40.50.300">
    <property type="entry name" value="P-loop containing nucleotide triphosphate hydrolases"/>
    <property type="match status" value="1"/>
</dbReference>
<dbReference type="PANTHER" id="PTHR43869:SF1">
    <property type="entry name" value="GLYCINE BETAINE_PROLINE BETAINE TRANSPORT SYSTEM ATP-BINDING PROTEIN PROV"/>
    <property type="match status" value="1"/>
</dbReference>
<gene>
    <name evidence="5" type="primary">choV</name>
    <name evidence="5" type="ORF">JCM31447_18790</name>
</gene>
<reference evidence="5 6" key="1">
    <citation type="submission" date="2018-12" db="EMBL/GenBank/DDBJ databases">
        <title>Rubrispira sanarue gen. nov., sp., nov., a member of the order Silvanigrellales, isolated from a brackish lake in Hamamatsu Japan.</title>
        <authorList>
            <person name="Maejima Y."/>
            <person name="Iino T."/>
            <person name="Muraguchi Y."/>
            <person name="Fukuda K."/>
            <person name="Nojiri H."/>
            <person name="Ohkuma M."/>
            <person name="Moriuchi R."/>
            <person name="Dohra H."/>
            <person name="Kimbara K."/>
            <person name="Shintani M."/>
        </authorList>
    </citation>
    <scope>NUCLEOTIDE SEQUENCE [LARGE SCALE GENOMIC DNA]</scope>
    <source>
        <strain evidence="5 6">RF1110005</strain>
    </source>
</reference>
<accession>A0A4P2VJS6</accession>
<dbReference type="PROSITE" id="PS00211">
    <property type="entry name" value="ABC_TRANSPORTER_1"/>
    <property type="match status" value="1"/>
</dbReference>
<dbReference type="GO" id="GO:0015697">
    <property type="term" value="P:quaternary ammonium group transport"/>
    <property type="evidence" value="ECO:0007669"/>
    <property type="project" value="UniProtKB-ARBA"/>
</dbReference>
<evidence type="ECO:0000259" key="4">
    <source>
        <dbReference type="PROSITE" id="PS50893"/>
    </source>
</evidence>